<dbReference type="PANTHER" id="PTHR13847">
    <property type="entry name" value="SARCOSINE DEHYDROGENASE-RELATED"/>
    <property type="match status" value="1"/>
</dbReference>
<accession>A0A844QA87</accession>
<dbReference type="Pfam" id="PF01266">
    <property type="entry name" value="DAO"/>
    <property type="match status" value="1"/>
</dbReference>
<evidence type="ECO:0000256" key="1">
    <source>
        <dbReference type="ARBA" id="ARBA00023002"/>
    </source>
</evidence>
<dbReference type="EMBL" id="WPHG01000001">
    <property type="protein sequence ID" value="MVA96966.1"/>
    <property type="molecule type" value="Genomic_DNA"/>
</dbReference>
<dbReference type="PANTHER" id="PTHR13847:SF281">
    <property type="entry name" value="FAD DEPENDENT OXIDOREDUCTASE DOMAIN-CONTAINING PROTEIN"/>
    <property type="match status" value="1"/>
</dbReference>
<reference evidence="3 4" key="1">
    <citation type="submission" date="2019-12" db="EMBL/GenBank/DDBJ databases">
        <title>Nitratireductor arenosus sp. nov., Isolated from sea sand, Jeju island, South Korea.</title>
        <authorList>
            <person name="Kim W."/>
        </authorList>
    </citation>
    <scope>NUCLEOTIDE SEQUENCE [LARGE SCALE GENOMIC DNA]</scope>
    <source>
        <strain evidence="3 4">CAU 1489</strain>
    </source>
</reference>
<dbReference type="AlphaFoldDB" id="A0A844QA87"/>
<dbReference type="SUPFAM" id="SSF51905">
    <property type="entry name" value="FAD/NAD(P)-binding domain"/>
    <property type="match status" value="1"/>
</dbReference>
<feature type="domain" description="FAD dependent oxidoreductase" evidence="2">
    <location>
        <begin position="37"/>
        <end position="390"/>
    </location>
</feature>
<dbReference type="InterPro" id="IPR036188">
    <property type="entry name" value="FAD/NAD-bd_sf"/>
</dbReference>
<dbReference type="InterPro" id="IPR006076">
    <property type="entry name" value="FAD-dep_OxRdtase"/>
</dbReference>
<dbReference type="Gene3D" id="3.30.9.10">
    <property type="entry name" value="D-Amino Acid Oxidase, subunit A, domain 2"/>
    <property type="match status" value="1"/>
</dbReference>
<gene>
    <name evidence="3" type="ORF">GN330_06855</name>
</gene>
<name>A0A844QA87_9HYPH</name>
<keyword evidence="4" id="KW-1185">Reference proteome</keyword>
<comment type="caution">
    <text evidence="3">The sequence shown here is derived from an EMBL/GenBank/DDBJ whole genome shotgun (WGS) entry which is preliminary data.</text>
</comment>
<evidence type="ECO:0000313" key="4">
    <source>
        <dbReference type="Proteomes" id="UP000463224"/>
    </source>
</evidence>
<proteinExistence type="predicted"/>
<protein>
    <submittedName>
        <fullName evidence="3">FAD-dependent oxidoreductase</fullName>
    </submittedName>
</protein>
<evidence type="ECO:0000259" key="2">
    <source>
        <dbReference type="Pfam" id="PF01266"/>
    </source>
</evidence>
<dbReference type="Proteomes" id="UP000463224">
    <property type="component" value="Unassembled WGS sequence"/>
</dbReference>
<dbReference type="GO" id="GO:0016491">
    <property type="term" value="F:oxidoreductase activity"/>
    <property type="evidence" value="ECO:0007669"/>
    <property type="project" value="UniProtKB-KW"/>
</dbReference>
<dbReference type="GO" id="GO:0005737">
    <property type="term" value="C:cytoplasm"/>
    <property type="evidence" value="ECO:0007669"/>
    <property type="project" value="TreeGrafter"/>
</dbReference>
<keyword evidence="1" id="KW-0560">Oxidoreductase</keyword>
<dbReference type="Gene3D" id="3.50.50.60">
    <property type="entry name" value="FAD/NAD(P)-binding domain"/>
    <property type="match status" value="1"/>
</dbReference>
<evidence type="ECO:0000313" key="3">
    <source>
        <dbReference type="EMBL" id="MVA96966.1"/>
    </source>
</evidence>
<organism evidence="3 4">
    <name type="scientific">Nitratireductor arenosus</name>
    <dbReference type="NCBI Taxonomy" id="2682096"/>
    <lineage>
        <taxon>Bacteria</taxon>
        <taxon>Pseudomonadati</taxon>
        <taxon>Pseudomonadota</taxon>
        <taxon>Alphaproteobacteria</taxon>
        <taxon>Hyphomicrobiales</taxon>
        <taxon>Phyllobacteriaceae</taxon>
        <taxon>Nitratireductor</taxon>
    </lineage>
</organism>
<sequence length="433" mass="47597">MRNPMSIYVDDVKFTPFWWEAAPLADEPRRALPKKADIVVVGSGYAGLCAALRLAESGVDVLVLEAEEPGRGASTRNGGAIGATLRYSLAVLIGKVGLSRALALYRGAVASREFVFDLTRRQGIDCGIVRCGRFYGAHKPGDLAGLQADLEQRAQHLGSEAIMVARKDQRAYIGSDAYFGGRFHPEDGHLHPGLYHRGLLAKVRSAGAAVIGKTRVCGVRPRPGGYLVETVHGTVAARQVIVATNAYTDRAFGWFRRRLIPIQSQIIATQELPAELLDEVIPNDYQIGDTCKLHNYYRRSPDRRRLLFGGRSGASQVNDFAKSGHSLHRRMTGIFPQLAETKVTHSWGGFIAFSFDHMPHIADKDGIHYIGGCCGSGVAMMSYLGDIAARKALGHAYDPTFEVPFKRQPFYTGDPWFMPAIIATLELRDRLRM</sequence>